<feature type="compositionally biased region" description="Low complexity" evidence="1">
    <location>
        <begin position="11"/>
        <end position="23"/>
    </location>
</feature>
<evidence type="ECO:0000313" key="4">
    <source>
        <dbReference type="Proteomes" id="UP000028504"/>
    </source>
</evidence>
<feature type="transmembrane region" description="Helical" evidence="2">
    <location>
        <begin position="41"/>
        <end position="60"/>
    </location>
</feature>
<keyword evidence="2" id="KW-1133">Transmembrane helix</keyword>
<proteinExistence type="predicted"/>
<sequence length="595" mass="61239">MSTRSGATRFPAPQAAPTDTTTPSNRGPGAARRSPWAQIDWPVTVWIAVIFCAGMAHPFLPNYRLVVIHIFTPGILANSILLWSHVLTTRFCHPSARWRARAGASLGPRQLVFNAGVVAVLVGDMLEPTWAKNWALTQAGAALVAVAAAWHAAVLAAGLRAAGPGARRTTPSVWALIGSFAMLVLGAALGGIAAMRPAGLDAVRAAHVTINVFGFVGLAAAGSLIILFPAVWRYNKTLPHPGVALIAMAVGALLAAGGFIAQAALGAGGPGAARTDAQPVPVVVAAAGLGIIAVAWFAALISWLGDARRAELSKANYASLSVAAAPAWLVVATAVFAVRVAREGAGAELPTTPLLVGFAAQLLFGMLSYLVPTVLHKRAVFGHEVAFRGGVFRFVLFNLSLFVWLAAQVSYLKILASFACIGVLFAVPVLLLRAARVQLATPAQPAARPRLSGARGSAGSAALAVALVAFTVACFGGLGDAAGSAPGTTSTAAGAGGSTAGSDAGVQRLHIRAGEYVFLPETVDVPAGSHVILELSNEDSMMHDLALDNGARSGRLKPGESTELDLGVIDRDVEGWCSIAGHRTRGMVLHIRIAH</sequence>
<dbReference type="Gene3D" id="2.60.40.420">
    <property type="entry name" value="Cupredoxins - blue copper proteins"/>
    <property type="match status" value="1"/>
</dbReference>
<feature type="transmembrane region" description="Helical" evidence="2">
    <location>
        <begin position="208"/>
        <end position="231"/>
    </location>
</feature>
<feature type="region of interest" description="Disordered" evidence="1">
    <location>
        <begin position="1"/>
        <end position="33"/>
    </location>
</feature>
<dbReference type="RefSeq" id="WP_038607070.1">
    <property type="nucleotide sequence ID" value="NZ_CP008944.1"/>
</dbReference>
<keyword evidence="2" id="KW-0812">Transmembrane</keyword>
<feature type="transmembrane region" description="Helical" evidence="2">
    <location>
        <begin position="415"/>
        <end position="435"/>
    </location>
</feature>
<feature type="transmembrane region" description="Helical" evidence="2">
    <location>
        <begin position="317"/>
        <end position="341"/>
    </location>
</feature>
<feature type="transmembrane region" description="Helical" evidence="2">
    <location>
        <begin position="391"/>
        <end position="409"/>
    </location>
</feature>
<organism evidence="3 4">
    <name type="scientific">Corynebacterium atypicum</name>
    <dbReference type="NCBI Taxonomy" id="191610"/>
    <lineage>
        <taxon>Bacteria</taxon>
        <taxon>Bacillati</taxon>
        <taxon>Actinomycetota</taxon>
        <taxon>Actinomycetes</taxon>
        <taxon>Mycobacteriales</taxon>
        <taxon>Corynebacteriaceae</taxon>
        <taxon>Corynebacterium</taxon>
    </lineage>
</organism>
<feature type="transmembrane region" description="Helical" evidence="2">
    <location>
        <begin position="173"/>
        <end position="196"/>
    </location>
</feature>
<accession>A0ABM5QPX7</accession>
<name>A0ABM5QPX7_9CORY</name>
<dbReference type="EMBL" id="CP008944">
    <property type="protein sequence ID" value="AIG64835.1"/>
    <property type="molecule type" value="Genomic_DNA"/>
</dbReference>
<keyword evidence="2" id="KW-0472">Membrane</keyword>
<feature type="transmembrane region" description="Helical" evidence="2">
    <location>
        <begin position="456"/>
        <end position="478"/>
    </location>
</feature>
<evidence type="ECO:0000313" key="3">
    <source>
        <dbReference type="EMBL" id="AIG64835.1"/>
    </source>
</evidence>
<reference evidence="3 4" key="1">
    <citation type="submission" date="2014-07" db="EMBL/GenBank/DDBJ databases">
        <title>Complete genome sequence of Corynebacterium atypicum DSM 44849: identifiction of the mycolic acid biosynthesis genes.</title>
        <authorList>
            <person name="Tippelt A."/>
            <person name="Mollmann S."/>
            <person name="Albersmeier A."/>
            <person name="Jaenicke S."/>
            <person name="Ruckert C."/>
            <person name="Tauch A."/>
        </authorList>
    </citation>
    <scope>NUCLEOTIDE SEQUENCE [LARGE SCALE GENOMIC DNA]</scope>
    <source>
        <strain evidence="3 4">R2070</strain>
    </source>
</reference>
<feature type="transmembrane region" description="Helical" evidence="2">
    <location>
        <begin position="66"/>
        <end position="87"/>
    </location>
</feature>
<feature type="transmembrane region" description="Helical" evidence="2">
    <location>
        <begin position="285"/>
        <end position="305"/>
    </location>
</feature>
<keyword evidence="4" id="KW-1185">Reference proteome</keyword>
<dbReference type="CDD" id="cd00920">
    <property type="entry name" value="Cupredoxin"/>
    <property type="match status" value="1"/>
</dbReference>
<evidence type="ECO:0008006" key="5">
    <source>
        <dbReference type="Google" id="ProtNLM"/>
    </source>
</evidence>
<dbReference type="InterPro" id="IPR008972">
    <property type="entry name" value="Cupredoxin"/>
</dbReference>
<evidence type="ECO:0000256" key="2">
    <source>
        <dbReference type="SAM" id="Phobius"/>
    </source>
</evidence>
<gene>
    <name evidence="3" type="ORF">CATYP_10065</name>
</gene>
<evidence type="ECO:0000256" key="1">
    <source>
        <dbReference type="SAM" id="MobiDB-lite"/>
    </source>
</evidence>
<feature type="transmembrane region" description="Helical" evidence="2">
    <location>
        <begin position="138"/>
        <end position="161"/>
    </location>
</feature>
<dbReference type="SUPFAM" id="SSF49503">
    <property type="entry name" value="Cupredoxins"/>
    <property type="match status" value="1"/>
</dbReference>
<feature type="transmembrane region" description="Helical" evidence="2">
    <location>
        <begin position="243"/>
        <end position="265"/>
    </location>
</feature>
<feature type="transmembrane region" description="Helical" evidence="2">
    <location>
        <begin position="353"/>
        <end position="371"/>
    </location>
</feature>
<feature type="transmembrane region" description="Helical" evidence="2">
    <location>
        <begin position="108"/>
        <end position="126"/>
    </location>
</feature>
<protein>
    <recommendedName>
        <fullName evidence="5">EfeO-type cupredoxin-like domain-containing protein</fullName>
    </recommendedName>
</protein>
<dbReference type="Proteomes" id="UP000028504">
    <property type="component" value="Chromosome"/>
</dbReference>